<accession>A0AA88Q836</accession>
<name>A0AA88Q836_9TELE</name>
<dbReference type="EMBL" id="JAUYZG010000006">
    <property type="protein sequence ID" value="KAK2905527.1"/>
    <property type="molecule type" value="Genomic_DNA"/>
</dbReference>
<sequence length="85" mass="9468">MLLVLGDAPNLAGWDITNQDGTGGKSIYRATEFEEESFEVRHTGHQQLAVLHHPQESRALGLQAHGLRVCQRRHGCGEENQRDGH</sequence>
<comment type="caution">
    <text evidence="1">The sequence shown here is derived from an EMBL/GenBank/DDBJ whole genome shotgun (WGS) entry which is preliminary data.</text>
</comment>
<gene>
    <name evidence="1" type="ORF">Q8A67_007326</name>
</gene>
<evidence type="ECO:0000313" key="1">
    <source>
        <dbReference type="EMBL" id="KAK2905527.1"/>
    </source>
</evidence>
<protein>
    <submittedName>
        <fullName evidence="1">Uncharacterized protein</fullName>
    </submittedName>
</protein>
<dbReference type="AlphaFoldDB" id="A0AA88Q836"/>
<keyword evidence="2" id="KW-1185">Reference proteome</keyword>
<reference evidence="1" key="1">
    <citation type="submission" date="2023-08" db="EMBL/GenBank/DDBJ databases">
        <title>Chromosome-level Genome Assembly of mud carp (Cirrhinus molitorella).</title>
        <authorList>
            <person name="Liu H."/>
        </authorList>
    </citation>
    <scope>NUCLEOTIDE SEQUENCE</scope>
    <source>
        <strain evidence="1">Prfri</strain>
        <tissue evidence="1">Muscle</tissue>
    </source>
</reference>
<dbReference type="Proteomes" id="UP001187343">
    <property type="component" value="Unassembled WGS sequence"/>
</dbReference>
<organism evidence="1 2">
    <name type="scientific">Cirrhinus molitorella</name>
    <name type="common">mud carp</name>
    <dbReference type="NCBI Taxonomy" id="172907"/>
    <lineage>
        <taxon>Eukaryota</taxon>
        <taxon>Metazoa</taxon>
        <taxon>Chordata</taxon>
        <taxon>Craniata</taxon>
        <taxon>Vertebrata</taxon>
        <taxon>Euteleostomi</taxon>
        <taxon>Actinopterygii</taxon>
        <taxon>Neopterygii</taxon>
        <taxon>Teleostei</taxon>
        <taxon>Ostariophysi</taxon>
        <taxon>Cypriniformes</taxon>
        <taxon>Cyprinidae</taxon>
        <taxon>Labeoninae</taxon>
        <taxon>Labeonini</taxon>
        <taxon>Cirrhinus</taxon>
    </lineage>
</organism>
<evidence type="ECO:0000313" key="2">
    <source>
        <dbReference type="Proteomes" id="UP001187343"/>
    </source>
</evidence>
<proteinExistence type="predicted"/>